<dbReference type="Proteomes" id="UP000309033">
    <property type="component" value="Unassembled WGS sequence"/>
</dbReference>
<feature type="domain" description="FtsK" evidence="2">
    <location>
        <begin position="249"/>
        <end position="452"/>
    </location>
</feature>
<dbReference type="GO" id="GO:0005524">
    <property type="term" value="F:ATP binding"/>
    <property type="evidence" value="ECO:0007669"/>
    <property type="project" value="UniProtKB-UniRule"/>
</dbReference>
<feature type="binding site" evidence="1">
    <location>
        <begin position="276"/>
        <end position="283"/>
    </location>
    <ligand>
        <name>ATP</name>
        <dbReference type="ChEBI" id="CHEBI:30616"/>
    </ligand>
</feature>
<dbReference type="InterPro" id="IPR002543">
    <property type="entry name" value="FtsK_dom"/>
</dbReference>
<keyword evidence="1" id="KW-0547">Nucleotide-binding</keyword>
<protein>
    <recommendedName>
        <fullName evidence="2">FtsK domain-containing protein</fullName>
    </recommendedName>
</protein>
<organism evidence="3 4">
    <name type="scientific">Microbispora triticiradicis</name>
    <dbReference type="NCBI Taxonomy" id="2200763"/>
    <lineage>
        <taxon>Bacteria</taxon>
        <taxon>Bacillati</taxon>
        <taxon>Actinomycetota</taxon>
        <taxon>Actinomycetes</taxon>
        <taxon>Streptosporangiales</taxon>
        <taxon>Streptosporangiaceae</taxon>
        <taxon>Microbispora</taxon>
    </lineage>
</organism>
<evidence type="ECO:0000256" key="1">
    <source>
        <dbReference type="PROSITE-ProRule" id="PRU00289"/>
    </source>
</evidence>
<accession>A0A5R8ZL50</accession>
<evidence type="ECO:0000313" key="3">
    <source>
        <dbReference type="EMBL" id="TLP66522.1"/>
    </source>
</evidence>
<dbReference type="InterPro" id="IPR027417">
    <property type="entry name" value="P-loop_NTPase"/>
</dbReference>
<dbReference type="GO" id="GO:0003677">
    <property type="term" value="F:DNA binding"/>
    <property type="evidence" value="ECO:0007669"/>
    <property type="project" value="InterPro"/>
</dbReference>
<dbReference type="Gene3D" id="3.40.50.300">
    <property type="entry name" value="P-loop containing nucleotide triphosphate hydrolases"/>
    <property type="match status" value="1"/>
</dbReference>
<sequence length="718" mass="75454">MATTKASARKAEARRADWSLAPRGPVSGTAQGALALAAVAVAGDLATVSPLWGGAVTAAGAVATVVRSAHLAHPPAGLLYRLGCWLGAGSWLTYTLTAGLWSQGAWVALGIGALTAGLLSPLGRPVSRRASGAGTGRALVLGRTARVGEEWERRVQRVCRVRVSVTDVREWPTRTGYDVHADLPGAGSTRAHLVTAADALAVDARLPQGCGVEIAPGAHRGAVVLRVATVNRLTQNIDYPADHRARSILDPIALGEYRDGSTAAVLLRESSALVTGQKGSGKTTTLHALTAGIGLCRDAIVWHIDLNGGGMSQAWLHPWLEGDSPRPAVDWAAATPGEALELAETALAIAKDRKKSTRALKIKANASLMPVSPELPEIVVIVDEGGEALAPTNRDARELREALEEIQRIGRNEAVNVIVSSLRATQDMISANVRKQSAVRVGMYVQDEEELAFLFGWNKGLSLADLPGKGCGFVQDGQAAPRPFRGYFMRPGDVVDAAHAVARNRPELDAAARQVAGQAYATRYGRMRAAFTDLDGEHQEELPARYAAPAPAAPVRPRLAAVPCGPDASAWPDLRDLVKPATPAPAAPSMARAADWPDLLPRQRQPEVVRAERVSAVAAAPASARPLPEILARALEAFEVAGDDRMHSAALAEALGTADALALAALLRPLGVTTLPRAFIRAGTEARGYALADLQAAAERVRSGELEVPDEVAKWPAA</sequence>
<dbReference type="SUPFAM" id="SSF52540">
    <property type="entry name" value="P-loop containing nucleoside triphosphate hydrolases"/>
    <property type="match status" value="1"/>
</dbReference>
<evidence type="ECO:0000313" key="4">
    <source>
        <dbReference type="Proteomes" id="UP000309033"/>
    </source>
</evidence>
<reference evidence="3" key="1">
    <citation type="submission" date="2019-05" db="EMBL/GenBank/DDBJ databases">
        <title>Isolation, diversity and antifungal activity of Actinobacteria from wheat.</title>
        <authorList>
            <person name="Yu B."/>
        </authorList>
    </citation>
    <scope>NUCLEOTIDE SEQUENCE [LARGE SCALE GENOMIC DNA]</scope>
    <source>
        <strain evidence="3">NEAU-HEGS1-5</strain>
    </source>
</reference>
<proteinExistence type="predicted"/>
<dbReference type="AlphaFoldDB" id="A0A5R8ZL50"/>
<keyword evidence="4" id="KW-1185">Reference proteome</keyword>
<name>A0A5R8ZL50_9ACTN</name>
<dbReference type="EMBL" id="VANP01000001">
    <property type="protein sequence ID" value="TLP66522.1"/>
    <property type="molecule type" value="Genomic_DNA"/>
</dbReference>
<dbReference type="PROSITE" id="PS50901">
    <property type="entry name" value="FTSK"/>
    <property type="match status" value="1"/>
</dbReference>
<dbReference type="OrthoDB" id="3315119at2"/>
<comment type="caution">
    <text evidence="3">The sequence shown here is derived from an EMBL/GenBank/DDBJ whole genome shotgun (WGS) entry which is preliminary data.</text>
</comment>
<keyword evidence="1" id="KW-0067">ATP-binding</keyword>
<gene>
    <name evidence="3" type="ORF">FED44_03415</name>
</gene>
<evidence type="ECO:0000259" key="2">
    <source>
        <dbReference type="PROSITE" id="PS50901"/>
    </source>
</evidence>